<organism evidence="3 4">
    <name type="scientific">Monodon monoceros</name>
    <name type="common">Narwhal</name>
    <name type="synonym">Ceratodon monodon</name>
    <dbReference type="NCBI Taxonomy" id="40151"/>
    <lineage>
        <taxon>Eukaryota</taxon>
        <taxon>Metazoa</taxon>
        <taxon>Chordata</taxon>
        <taxon>Craniata</taxon>
        <taxon>Vertebrata</taxon>
        <taxon>Euteleostomi</taxon>
        <taxon>Mammalia</taxon>
        <taxon>Eutheria</taxon>
        <taxon>Laurasiatheria</taxon>
        <taxon>Artiodactyla</taxon>
        <taxon>Whippomorpha</taxon>
        <taxon>Cetacea</taxon>
        <taxon>Odontoceti</taxon>
        <taxon>Monodontidae</taxon>
        <taxon>Monodon</taxon>
    </lineage>
</organism>
<feature type="compositionally biased region" description="Basic and acidic residues" evidence="2">
    <location>
        <begin position="450"/>
        <end position="472"/>
    </location>
</feature>
<feature type="region of interest" description="Disordered" evidence="2">
    <location>
        <begin position="57"/>
        <end position="90"/>
    </location>
</feature>
<dbReference type="GeneTree" id="ENSGT00940000160709"/>
<evidence type="ECO:0000313" key="3">
    <source>
        <dbReference type="Ensembl" id="ENSMMNP00015022732.1"/>
    </source>
</evidence>
<evidence type="ECO:0000313" key="4">
    <source>
        <dbReference type="Proteomes" id="UP000694561"/>
    </source>
</evidence>
<dbReference type="PANTHER" id="PTHR14429">
    <property type="entry name" value="FIBROSIN FAMILY MEMBER"/>
    <property type="match status" value="1"/>
</dbReference>
<feature type="compositionally biased region" description="Pro residues" evidence="2">
    <location>
        <begin position="77"/>
        <end position="87"/>
    </location>
</feature>
<dbReference type="Proteomes" id="UP000694561">
    <property type="component" value="Unplaced"/>
</dbReference>
<feature type="compositionally biased region" description="Basic and acidic residues" evidence="2">
    <location>
        <begin position="527"/>
        <end position="544"/>
    </location>
</feature>
<feature type="region of interest" description="Disordered" evidence="2">
    <location>
        <begin position="515"/>
        <end position="544"/>
    </location>
</feature>
<dbReference type="PANTHER" id="PTHR14429:SF20">
    <property type="entry name" value="FIBROSIN-1-LIKE PROTEIN"/>
    <property type="match status" value="1"/>
</dbReference>
<dbReference type="PRINTS" id="PR02044">
    <property type="entry name" value="FIBROSIN1LPF"/>
</dbReference>
<gene>
    <name evidence="3" type="primary">FBRSL1</name>
</gene>
<evidence type="ECO:0000256" key="2">
    <source>
        <dbReference type="SAM" id="MobiDB-lite"/>
    </source>
</evidence>
<dbReference type="AlphaFoldDB" id="A0A8C6C228"/>
<feature type="compositionally biased region" description="Basic and acidic residues" evidence="2">
    <location>
        <begin position="414"/>
        <end position="436"/>
    </location>
</feature>
<proteinExistence type="predicted"/>
<dbReference type="Ensembl" id="ENSMMNT00015024983.1">
    <property type="protein sequence ID" value="ENSMMNP00015022732.1"/>
    <property type="gene ID" value="ENSMMNG00015016500.1"/>
</dbReference>
<keyword evidence="4" id="KW-1185">Reference proteome</keyword>
<reference evidence="3" key="1">
    <citation type="submission" date="2025-08" db="UniProtKB">
        <authorList>
            <consortium name="Ensembl"/>
        </authorList>
    </citation>
    <scope>IDENTIFICATION</scope>
</reference>
<feature type="compositionally biased region" description="Basic and acidic residues" evidence="2">
    <location>
        <begin position="336"/>
        <end position="357"/>
    </location>
</feature>
<keyword evidence="1" id="KW-0597">Phosphoprotein</keyword>
<feature type="compositionally biased region" description="Low complexity" evidence="2">
    <location>
        <begin position="361"/>
        <end position="375"/>
    </location>
</feature>
<dbReference type="InterPro" id="IPR023246">
    <property type="entry name" value="AUTS2"/>
</dbReference>
<feature type="compositionally biased region" description="Basic and acidic residues" evidence="2">
    <location>
        <begin position="376"/>
        <end position="398"/>
    </location>
</feature>
<sequence>MFAAPPTLPPPPALPANSLVIPGHPADHELLRQELNARFLVQSAPLGPGALLRAEFHQHQHTHQHTHQHQHTFAPFPAGPPPTPLLPPAFDKYTPKLDSPYFRHSNTSNPLELTGQASAVNTLLQKAPGVGGSGARMQLGPHKLDAGAKLDLFSRPPAPGVFAGFHYPQDLARPLLSSSGAAHPTTNPFGPSAHPGSFLPTGHLTGRESPCVCASLATRPHAPTATHPPAPGGSLFAPKEGPTLHGLPSPREAWNRLHRAPPSFPTPPPWPKPVDAEQVSALTNHDRELDKSREERDLLEKTRLLSRTSPVAAVGHPGSGLLLRGQGEPGRPGVPAEREAEPRVKESRSPAREDSAKPSKAALGDGLRLAGLLGREPVKPLEAAAERPQSDVKVKEERGEDGDAPPQPGPGPAGRERPAFAWEPPREAYRGPEPPRRAPLAPGPTALLEPPERPYRDREPHNYSPERLREARRDELERARAAHLDGAALLPTLGALHYPRLAPAAAALHNGLLARTPTTPLGARAPGEARDYSPSRNPQEVEAR</sequence>
<feature type="compositionally biased region" description="Basic residues" evidence="2">
    <location>
        <begin position="59"/>
        <end position="70"/>
    </location>
</feature>
<evidence type="ECO:0000256" key="1">
    <source>
        <dbReference type="ARBA" id="ARBA00022553"/>
    </source>
</evidence>
<protein>
    <submittedName>
        <fullName evidence="3">Fibrosin like 1</fullName>
    </submittedName>
</protein>
<dbReference type="Pfam" id="PF15336">
    <property type="entry name" value="Auts2"/>
    <property type="match status" value="1"/>
</dbReference>
<name>A0A8C6C228_MONMO</name>
<accession>A0A8C6C228</accession>
<feature type="region of interest" description="Disordered" evidence="2">
    <location>
        <begin position="222"/>
        <end position="246"/>
    </location>
</feature>
<reference evidence="3" key="2">
    <citation type="submission" date="2025-09" db="UniProtKB">
        <authorList>
            <consortium name="Ensembl"/>
        </authorList>
    </citation>
    <scope>IDENTIFICATION</scope>
</reference>
<feature type="region of interest" description="Disordered" evidence="2">
    <location>
        <begin position="309"/>
        <end position="472"/>
    </location>
</feature>